<dbReference type="CDD" id="cd11710">
    <property type="entry name" value="GINS_A_psf1"/>
    <property type="match status" value="1"/>
</dbReference>
<organism evidence="3 4">
    <name type="scientific">Desmophyllum pertusum</name>
    <dbReference type="NCBI Taxonomy" id="174260"/>
    <lineage>
        <taxon>Eukaryota</taxon>
        <taxon>Metazoa</taxon>
        <taxon>Cnidaria</taxon>
        <taxon>Anthozoa</taxon>
        <taxon>Hexacorallia</taxon>
        <taxon>Scleractinia</taxon>
        <taxon>Caryophylliina</taxon>
        <taxon>Caryophylliidae</taxon>
        <taxon>Desmophyllum</taxon>
    </lineage>
</organism>
<evidence type="ECO:0000313" key="4">
    <source>
        <dbReference type="Proteomes" id="UP001163046"/>
    </source>
</evidence>
<dbReference type="InterPro" id="IPR013783">
    <property type="entry name" value="Ig-like_fold"/>
</dbReference>
<dbReference type="InterPro" id="IPR036116">
    <property type="entry name" value="FN3_sf"/>
</dbReference>
<dbReference type="Gene3D" id="1.20.58.1030">
    <property type="match status" value="1"/>
</dbReference>
<accession>A0A9X0CKH6</accession>
<comment type="subunit">
    <text evidence="1">Component of the GINS complex.</text>
</comment>
<dbReference type="EMBL" id="MU827325">
    <property type="protein sequence ID" value="KAJ7356076.1"/>
    <property type="molecule type" value="Genomic_DNA"/>
</dbReference>
<dbReference type="Proteomes" id="UP001163046">
    <property type="component" value="Unassembled WGS sequence"/>
</dbReference>
<protein>
    <recommendedName>
        <fullName evidence="1">DNA replication complex GINS protein PSF1</fullName>
    </recommendedName>
</protein>
<sequence>MFGDKALELVKELKRSMDGTLPPYNEDLVRQVLEEMKILFEQNQKEVENVRITDGTATQVFYHRGCDSITPEILSDVIFGLSNNITVQLITWNIRRSIKIKFAILKKGLTSAILVSGWNVTVLNATYISFALQWTKLDTRFYIIEVKSIKGNLVAVEIVPGNATSTNIHGISPSSKYRVVVYGFDGIGQPYKTLESVVATKKV</sequence>
<dbReference type="InterPro" id="IPR005339">
    <property type="entry name" value="GINS_Psf1"/>
</dbReference>
<dbReference type="InterPro" id="IPR036224">
    <property type="entry name" value="GINS_bundle-like_dom_sf"/>
</dbReference>
<keyword evidence="4" id="KW-1185">Reference proteome</keyword>
<feature type="domain" description="Fibronectin type-III" evidence="2">
    <location>
        <begin position="119"/>
        <end position="189"/>
    </location>
</feature>
<dbReference type="Gene3D" id="2.60.40.10">
    <property type="entry name" value="Immunoglobulins"/>
    <property type="match status" value="1"/>
</dbReference>
<dbReference type="GO" id="GO:1902983">
    <property type="term" value="P:DNA strand elongation involved in mitotic DNA replication"/>
    <property type="evidence" value="ECO:0007669"/>
    <property type="project" value="TreeGrafter"/>
</dbReference>
<dbReference type="PANTHER" id="PTHR12914:SF2">
    <property type="entry name" value="DNA REPLICATION COMPLEX GINS PROTEIN PSF1"/>
    <property type="match status" value="1"/>
</dbReference>
<comment type="subcellular location">
    <subcellularLocation>
        <location evidence="1">Nucleus</location>
    </subcellularLocation>
</comment>
<dbReference type="AlphaFoldDB" id="A0A9X0CKH6"/>
<dbReference type="GO" id="GO:0000811">
    <property type="term" value="C:GINS complex"/>
    <property type="evidence" value="ECO:0007669"/>
    <property type="project" value="UniProtKB-UniRule"/>
</dbReference>
<comment type="similarity">
    <text evidence="1">Belongs to the GINS1/PSF1 family.</text>
</comment>
<dbReference type="InterPro" id="IPR003961">
    <property type="entry name" value="FN3_dom"/>
</dbReference>
<dbReference type="Pfam" id="PF00041">
    <property type="entry name" value="fn3"/>
    <property type="match status" value="1"/>
</dbReference>
<dbReference type="SUPFAM" id="SSF49265">
    <property type="entry name" value="Fibronectin type III"/>
    <property type="match status" value="1"/>
</dbReference>
<dbReference type="SUPFAM" id="SSF158573">
    <property type="entry name" value="GINS helical bundle-like"/>
    <property type="match status" value="1"/>
</dbReference>
<evidence type="ECO:0000313" key="3">
    <source>
        <dbReference type="EMBL" id="KAJ7356076.1"/>
    </source>
</evidence>
<comment type="caution">
    <text evidence="3">The sequence shown here is derived from an EMBL/GenBank/DDBJ whole genome shotgun (WGS) entry which is preliminary data.</text>
</comment>
<dbReference type="PANTHER" id="PTHR12914">
    <property type="entry name" value="PARTNER OF SLD5"/>
    <property type="match status" value="1"/>
</dbReference>
<evidence type="ECO:0000259" key="2">
    <source>
        <dbReference type="Pfam" id="PF00041"/>
    </source>
</evidence>
<dbReference type="OrthoDB" id="10252587at2759"/>
<evidence type="ECO:0000256" key="1">
    <source>
        <dbReference type="RuleBase" id="RU368085"/>
    </source>
</evidence>
<comment type="function">
    <text evidence="1">Required for correct functioning of the GINS complex, a complex that plays an essential role in the initiation of DNA replication, and progression of DNA replication forks. GINS complex seems to bind preferentially to single-stranded DNA.</text>
</comment>
<keyword evidence="1" id="KW-0539">Nucleus</keyword>
<keyword evidence="1" id="KW-0235">DNA replication</keyword>
<gene>
    <name evidence="3" type="primary">GINS1_1</name>
    <name evidence="3" type="ORF">OS493_027002</name>
</gene>
<proteinExistence type="inferred from homology"/>
<reference evidence="3" key="1">
    <citation type="submission" date="2023-01" db="EMBL/GenBank/DDBJ databases">
        <title>Genome assembly of the deep-sea coral Lophelia pertusa.</title>
        <authorList>
            <person name="Herrera S."/>
            <person name="Cordes E."/>
        </authorList>
    </citation>
    <scope>NUCLEOTIDE SEQUENCE</scope>
    <source>
        <strain evidence="3">USNM1676648</strain>
        <tissue evidence="3">Polyp</tissue>
    </source>
</reference>
<name>A0A9X0CKH6_9CNID</name>